<evidence type="ECO:0008006" key="3">
    <source>
        <dbReference type="Google" id="ProtNLM"/>
    </source>
</evidence>
<accession>A0ABV9XGQ3</accession>
<name>A0ABV9XGQ3_9ACTN</name>
<dbReference type="RefSeq" id="WP_345685799.1">
    <property type="nucleotide sequence ID" value="NZ_BAABIT010000001.1"/>
</dbReference>
<comment type="caution">
    <text evidence="1">The sequence shown here is derived from an EMBL/GenBank/DDBJ whole genome shotgun (WGS) entry which is preliminary data.</text>
</comment>
<protein>
    <recommendedName>
        <fullName evidence="3">HEAT repeat domain-containing protein</fullName>
    </recommendedName>
</protein>
<organism evidence="1 2">
    <name type="scientific">Streptomyces coeruleoprunus</name>
    <dbReference type="NCBI Taxonomy" id="285563"/>
    <lineage>
        <taxon>Bacteria</taxon>
        <taxon>Bacillati</taxon>
        <taxon>Actinomycetota</taxon>
        <taxon>Actinomycetes</taxon>
        <taxon>Kitasatosporales</taxon>
        <taxon>Streptomycetaceae</taxon>
        <taxon>Streptomyces</taxon>
    </lineage>
</organism>
<evidence type="ECO:0000313" key="1">
    <source>
        <dbReference type="EMBL" id="MFC5024526.1"/>
    </source>
</evidence>
<keyword evidence="2" id="KW-1185">Reference proteome</keyword>
<sequence>MLDKAKCGRLGAEDFHIAVKAVSEGRVSPRDLYTALHVVGLAGSPTQAEVVRKYLDMPSDPMLSRLALQILCDYWGMSSDVLPEIHRFLTGVGWDIDGDVREVAISVAGRHLREERGPRSLAQALVRIAEDEGELDFVRESAVRALAGALGESLLDVSSPAVRVRIPSAQAVDVLTRARKRYAVR</sequence>
<gene>
    <name evidence="1" type="ORF">ACFPM3_20585</name>
</gene>
<proteinExistence type="predicted"/>
<dbReference type="EMBL" id="JBHSJD010000015">
    <property type="protein sequence ID" value="MFC5024526.1"/>
    <property type="molecule type" value="Genomic_DNA"/>
</dbReference>
<dbReference type="Proteomes" id="UP001595829">
    <property type="component" value="Unassembled WGS sequence"/>
</dbReference>
<reference evidence="2" key="1">
    <citation type="journal article" date="2019" name="Int. J. Syst. Evol. Microbiol.">
        <title>The Global Catalogue of Microorganisms (GCM) 10K type strain sequencing project: providing services to taxonomists for standard genome sequencing and annotation.</title>
        <authorList>
            <consortium name="The Broad Institute Genomics Platform"/>
            <consortium name="The Broad Institute Genome Sequencing Center for Infectious Disease"/>
            <person name="Wu L."/>
            <person name="Ma J."/>
        </authorList>
    </citation>
    <scope>NUCLEOTIDE SEQUENCE [LARGE SCALE GENOMIC DNA]</scope>
    <source>
        <strain evidence="2">CGMCC 4.1648</strain>
    </source>
</reference>
<evidence type="ECO:0000313" key="2">
    <source>
        <dbReference type="Proteomes" id="UP001595829"/>
    </source>
</evidence>